<evidence type="ECO:0000259" key="1">
    <source>
        <dbReference type="PROSITE" id="PS50181"/>
    </source>
</evidence>
<dbReference type="PROSITE" id="PS50181">
    <property type="entry name" value="FBOX"/>
    <property type="match status" value="1"/>
</dbReference>
<accession>A0A8H7Y8S6</accession>
<dbReference type="Gene3D" id="1.20.1280.50">
    <property type="match status" value="1"/>
</dbReference>
<organism evidence="2">
    <name type="scientific">Psilocybe cubensis</name>
    <name type="common">Psychedelic mushroom</name>
    <name type="synonym">Stropharia cubensis</name>
    <dbReference type="NCBI Taxonomy" id="181762"/>
    <lineage>
        <taxon>Eukaryota</taxon>
        <taxon>Fungi</taxon>
        <taxon>Dikarya</taxon>
        <taxon>Basidiomycota</taxon>
        <taxon>Agaricomycotina</taxon>
        <taxon>Agaricomycetes</taxon>
        <taxon>Agaricomycetidae</taxon>
        <taxon>Agaricales</taxon>
        <taxon>Agaricineae</taxon>
        <taxon>Strophariaceae</taxon>
        <taxon>Psilocybe</taxon>
    </lineage>
</organism>
<dbReference type="InterPro" id="IPR001810">
    <property type="entry name" value="F-box_dom"/>
</dbReference>
<reference evidence="2" key="1">
    <citation type="submission" date="2021-02" db="EMBL/GenBank/DDBJ databases">
        <title>Psilocybe cubensis genome.</title>
        <authorList>
            <person name="Mckernan K.J."/>
            <person name="Crawford S."/>
            <person name="Trippe A."/>
            <person name="Kane L.T."/>
            <person name="Mclaughlin S."/>
        </authorList>
    </citation>
    <scope>NUCLEOTIDE SEQUENCE [LARGE SCALE GENOMIC DNA]</scope>
    <source>
        <strain evidence="2">MGC-MH-2018</strain>
    </source>
</reference>
<dbReference type="Pfam" id="PF12937">
    <property type="entry name" value="F-box-like"/>
    <property type="match status" value="1"/>
</dbReference>
<dbReference type="SUPFAM" id="SSF81383">
    <property type="entry name" value="F-box domain"/>
    <property type="match status" value="1"/>
</dbReference>
<dbReference type="InterPro" id="IPR036047">
    <property type="entry name" value="F-box-like_dom_sf"/>
</dbReference>
<feature type="domain" description="F-box" evidence="1">
    <location>
        <begin position="15"/>
        <end position="64"/>
    </location>
</feature>
<proteinExistence type="predicted"/>
<protein>
    <recommendedName>
        <fullName evidence="1">F-box domain-containing protein</fullName>
    </recommendedName>
</protein>
<name>A0A8H7Y8S6_PSICU</name>
<dbReference type="EMBL" id="JAFIQS010000001">
    <property type="protein sequence ID" value="KAG5174817.1"/>
    <property type="molecule type" value="Genomic_DNA"/>
</dbReference>
<evidence type="ECO:0000313" key="2">
    <source>
        <dbReference type="EMBL" id="KAG5174817.1"/>
    </source>
</evidence>
<gene>
    <name evidence="2" type="ORF">JR316_001485</name>
</gene>
<dbReference type="AlphaFoldDB" id="A0A8H7Y8S6"/>
<comment type="caution">
    <text evidence="2">The sequence shown here is derived from an EMBL/GenBank/DDBJ whole genome shotgun (WGS) entry which is preliminary data.</text>
</comment>
<sequence length="317" mass="37139">MEQARSQGSTVLHSEITIQSLPVELIFDIFTYFKLKTYIIAHGVCKEWRRLLPLAPINPVRRRLFQLYQNMINTPDFIKTRVWIVDNLAPFDRQAYIDALLSQYPAIPEEFRIWILEWPARAVIACMWPGLPFSVCYSVGPQRRYGVNWLGYKKHSPKLLAPIYCHGSRTSKFSPALLIWRATYITEYLSFDESEPALFGRVVVKDYMEHQSPALIFHHRGAIYMSGDKKTAPSNNDENSYTLSGSFPDWICYLEYQWAITVEQIHYVGSSQIDTGFLIEEDRVMTCFNQDIMNTRPTMEWTERQRFLDHLTFPYYG</sequence>